<dbReference type="InterPro" id="IPR010982">
    <property type="entry name" value="Lambda_DNA-bd_dom_sf"/>
</dbReference>
<dbReference type="GO" id="GO:0006355">
    <property type="term" value="P:regulation of DNA-templated transcription"/>
    <property type="evidence" value="ECO:0007669"/>
    <property type="project" value="InterPro"/>
</dbReference>
<dbReference type="Pfam" id="PF05269">
    <property type="entry name" value="Phage_CII"/>
    <property type="match status" value="1"/>
</dbReference>
<reference evidence="1 2" key="1">
    <citation type="submission" date="2015-10" db="EMBL/GenBank/DDBJ databases">
        <title>Pseudomonas putida clinical strains.</title>
        <authorList>
            <person name="Molina L."/>
            <person name="Udaondo Z."/>
        </authorList>
    </citation>
    <scope>NUCLEOTIDE SEQUENCE [LARGE SCALE GENOMIC DNA]</scope>
    <source>
        <strain evidence="1 2">HB13667</strain>
    </source>
</reference>
<evidence type="ECO:0000313" key="2">
    <source>
        <dbReference type="Proteomes" id="UP000050437"/>
    </source>
</evidence>
<gene>
    <name evidence="1" type="ORF">HB13667_05950</name>
</gene>
<dbReference type="AlphaFoldDB" id="A0A0P7DAZ8"/>
<name>A0A0P7DAZ8_PSEPU</name>
<dbReference type="Gene3D" id="1.10.260.40">
    <property type="entry name" value="lambda repressor-like DNA-binding domains"/>
    <property type="match status" value="1"/>
</dbReference>
<proteinExistence type="predicted"/>
<organism evidence="1 2">
    <name type="scientific">Pseudomonas putida</name>
    <name type="common">Arthrobacter siderocapsulatus</name>
    <dbReference type="NCBI Taxonomy" id="303"/>
    <lineage>
        <taxon>Bacteria</taxon>
        <taxon>Pseudomonadati</taxon>
        <taxon>Pseudomonadota</taxon>
        <taxon>Gammaproteobacteria</taxon>
        <taxon>Pseudomonadales</taxon>
        <taxon>Pseudomonadaceae</taxon>
        <taxon>Pseudomonas</taxon>
    </lineage>
</organism>
<sequence>MTTTQLSPEQAARSRKNLHFILQRVTSVGNAPIAYAVGCDEATISRMRPEKFEQFAQILAVLGLKVVPSEMRCFNERDIEMFIHGSKRWMEHVQGLDQLEEG</sequence>
<comment type="caution">
    <text evidence="1">The sequence shown here is derived from an EMBL/GenBank/DDBJ whole genome shotgun (WGS) entry which is preliminary data.</text>
</comment>
<evidence type="ECO:0000313" key="1">
    <source>
        <dbReference type="EMBL" id="KPM67586.1"/>
    </source>
</evidence>
<dbReference type="RefSeq" id="WP_054572260.1">
    <property type="nucleotide sequence ID" value="NZ_LKKS01000033.1"/>
</dbReference>
<accession>A0A0P7DAZ8</accession>
<dbReference type="EMBL" id="LKKS01000033">
    <property type="protein sequence ID" value="KPM67586.1"/>
    <property type="molecule type" value="Genomic_DNA"/>
</dbReference>
<dbReference type="Proteomes" id="UP000050437">
    <property type="component" value="Unassembled WGS sequence"/>
</dbReference>
<dbReference type="SUPFAM" id="SSF47413">
    <property type="entry name" value="lambda repressor-like DNA-binding domains"/>
    <property type="match status" value="1"/>
</dbReference>
<protein>
    <submittedName>
        <fullName evidence="1">Transcriptional regulator</fullName>
    </submittedName>
</protein>
<dbReference type="GO" id="GO:0003677">
    <property type="term" value="F:DNA binding"/>
    <property type="evidence" value="ECO:0007669"/>
    <property type="project" value="InterPro"/>
</dbReference>
<dbReference type="InterPro" id="IPR007933">
    <property type="entry name" value="Transcrpt_activ_CII"/>
</dbReference>